<dbReference type="InterPro" id="IPR011009">
    <property type="entry name" value="Kinase-like_dom_sf"/>
</dbReference>
<proteinExistence type="predicted"/>
<protein>
    <recommendedName>
        <fullName evidence="3">Protein kinase domain-containing protein</fullName>
    </recommendedName>
</protein>
<name>A0AAV8RZR6_ENSVE</name>
<gene>
    <name evidence="1" type="ORF">OPV22_003036</name>
</gene>
<accession>A0AAV8RZR6</accession>
<dbReference type="Gene3D" id="3.30.200.20">
    <property type="entry name" value="Phosphorylase Kinase, domain 1"/>
    <property type="match status" value="1"/>
</dbReference>
<reference evidence="1 2" key="1">
    <citation type="submission" date="2022-12" db="EMBL/GenBank/DDBJ databases">
        <title>Chromosome-scale assembly of the Ensete ventricosum genome.</title>
        <authorList>
            <person name="Dussert Y."/>
            <person name="Stocks J."/>
            <person name="Wendawek A."/>
            <person name="Woldeyes F."/>
            <person name="Nichols R.A."/>
            <person name="Borrell J.S."/>
        </authorList>
    </citation>
    <scope>NUCLEOTIDE SEQUENCE [LARGE SCALE GENOMIC DNA]</scope>
    <source>
        <strain evidence="2">cv. Maze</strain>
        <tissue evidence="1">Seeds</tissue>
    </source>
</reference>
<dbReference type="PANTHER" id="PTHR45631">
    <property type="entry name" value="OS07G0107800 PROTEIN-RELATED"/>
    <property type="match status" value="1"/>
</dbReference>
<dbReference type="Proteomes" id="UP001222027">
    <property type="component" value="Unassembled WGS sequence"/>
</dbReference>
<evidence type="ECO:0008006" key="3">
    <source>
        <dbReference type="Google" id="ProtNLM"/>
    </source>
</evidence>
<dbReference type="AlphaFoldDB" id="A0AAV8RZR6"/>
<comment type="caution">
    <text evidence="1">The sequence shown here is derived from an EMBL/GenBank/DDBJ whole genome shotgun (WGS) entry which is preliminary data.</text>
</comment>
<sequence length="210" mass="22796">MLSFSGERVGAVPLDLKSAPSETARAVVHRGLVAKQQNKHRDTASILTTADLGSSTALQGNLSLHNNYGENEDIIIGDGLEHGGIIGEDFGIAYYGELENGTQVVVKLWLQASPQGAMEFLAELCVAGTELNRSSQRNLVSLIGYCNEGIGVDDQSKAGLRIGLTWKERLHIAFEAAQDFGLPQHFPQPIWHSCLHNGYVDPQYHVGQMT</sequence>
<organism evidence="1 2">
    <name type="scientific">Ensete ventricosum</name>
    <name type="common">Abyssinian banana</name>
    <name type="synonym">Musa ensete</name>
    <dbReference type="NCBI Taxonomy" id="4639"/>
    <lineage>
        <taxon>Eukaryota</taxon>
        <taxon>Viridiplantae</taxon>
        <taxon>Streptophyta</taxon>
        <taxon>Embryophyta</taxon>
        <taxon>Tracheophyta</taxon>
        <taxon>Spermatophyta</taxon>
        <taxon>Magnoliopsida</taxon>
        <taxon>Liliopsida</taxon>
        <taxon>Zingiberales</taxon>
        <taxon>Musaceae</taxon>
        <taxon>Ensete</taxon>
    </lineage>
</organism>
<evidence type="ECO:0000313" key="2">
    <source>
        <dbReference type="Proteomes" id="UP001222027"/>
    </source>
</evidence>
<dbReference type="PANTHER" id="PTHR45631:SF202">
    <property type="entry name" value="SENESCENCE-INDUCED RECEPTOR-LIKE SERINE_THREONINE-PROTEIN KINASE"/>
    <property type="match status" value="1"/>
</dbReference>
<dbReference type="EMBL" id="JAQQAF010000001">
    <property type="protein sequence ID" value="KAJ8512602.1"/>
    <property type="molecule type" value="Genomic_DNA"/>
</dbReference>
<dbReference type="SUPFAM" id="SSF56112">
    <property type="entry name" value="Protein kinase-like (PK-like)"/>
    <property type="match status" value="1"/>
</dbReference>
<keyword evidence="2" id="KW-1185">Reference proteome</keyword>
<evidence type="ECO:0000313" key="1">
    <source>
        <dbReference type="EMBL" id="KAJ8512602.1"/>
    </source>
</evidence>